<protein>
    <submittedName>
        <fullName evidence="1">Ribosome-recycling factor</fullName>
    </submittedName>
</protein>
<evidence type="ECO:0000313" key="1">
    <source>
        <dbReference type="EMBL" id="GER55253.1"/>
    </source>
</evidence>
<organism evidence="1 2">
    <name type="scientific">Striga asiatica</name>
    <name type="common">Asiatic witchweed</name>
    <name type="synonym">Buchnera asiatica</name>
    <dbReference type="NCBI Taxonomy" id="4170"/>
    <lineage>
        <taxon>Eukaryota</taxon>
        <taxon>Viridiplantae</taxon>
        <taxon>Streptophyta</taxon>
        <taxon>Embryophyta</taxon>
        <taxon>Tracheophyta</taxon>
        <taxon>Spermatophyta</taxon>
        <taxon>Magnoliopsida</taxon>
        <taxon>eudicotyledons</taxon>
        <taxon>Gunneridae</taxon>
        <taxon>Pentapetalae</taxon>
        <taxon>asterids</taxon>
        <taxon>lamiids</taxon>
        <taxon>Lamiales</taxon>
        <taxon>Orobanchaceae</taxon>
        <taxon>Buchnereae</taxon>
        <taxon>Striga</taxon>
    </lineage>
</organism>
<dbReference type="AlphaFoldDB" id="A0A5A7RBW2"/>
<evidence type="ECO:0000313" key="2">
    <source>
        <dbReference type="Proteomes" id="UP000325081"/>
    </source>
</evidence>
<keyword evidence="2" id="KW-1185">Reference proteome</keyword>
<comment type="caution">
    <text evidence="1">The sequence shown here is derived from an EMBL/GenBank/DDBJ whole genome shotgun (WGS) entry which is preliminary data.</text>
</comment>
<dbReference type="OrthoDB" id="10466087at2759"/>
<accession>A0A5A7RBW2</accession>
<sequence length="201" mass="21963">MSPTSSSHLDSIKSMIATDCSCVASDERIATQFPKQNHRKSIFEGPTFPINVGIFFCLVAIDIVELLEIEPEVASHVVAQCMEAFNYTFYEILTGAIHPSAQRSVGNVSNPSERHKLRISLIPFWHSGISAKEVSPVDFVYALSKIIHQNPESTGATLPIALSPKSATNVSVFLTGSCNTLKLAGITPSPNWNRSIFFSHD</sequence>
<reference evidence="2" key="1">
    <citation type="journal article" date="2019" name="Curr. Biol.">
        <title>Genome Sequence of Striga asiatica Provides Insight into the Evolution of Plant Parasitism.</title>
        <authorList>
            <person name="Yoshida S."/>
            <person name="Kim S."/>
            <person name="Wafula E.K."/>
            <person name="Tanskanen J."/>
            <person name="Kim Y.M."/>
            <person name="Honaas L."/>
            <person name="Yang Z."/>
            <person name="Spallek T."/>
            <person name="Conn C.E."/>
            <person name="Ichihashi Y."/>
            <person name="Cheong K."/>
            <person name="Cui S."/>
            <person name="Der J.P."/>
            <person name="Gundlach H."/>
            <person name="Jiao Y."/>
            <person name="Hori C."/>
            <person name="Ishida J.K."/>
            <person name="Kasahara H."/>
            <person name="Kiba T."/>
            <person name="Kim M.S."/>
            <person name="Koo N."/>
            <person name="Laohavisit A."/>
            <person name="Lee Y.H."/>
            <person name="Lumba S."/>
            <person name="McCourt P."/>
            <person name="Mortimer J.C."/>
            <person name="Mutuku J.M."/>
            <person name="Nomura T."/>
            <person name="Sasaki-Sekimoto Y."/>
            <person name="Seto Y."/>
            <person name="Wang Y."/>
            <person name="Wakatake T."/>
            <person name="Sakakibara H."/>
            <person name="Demura T."/>
            <person name="Yamaguchi S."/>
            <person name="Yoneyama K."/>
            <person name="Manabe R.I."/>
            <person name="Nelson D.C."/>
            <person name="Schulman A.H."/>
            <person name="Timko M.P."/>
            <person name="dePamphilis C.W."/>
            <person name="Choi D."/>
            <person name="Shirasu K."/>
        </authorList>
    </citation>
    <scope>NUCLEOTIDE SEQUENCE [LARGE SCALE GENOMIC DNA]</scope>
    <source>
        <strain evidence="2">cv. UVA1</strain>
    </source>
</reference>
<name>A0A5A7RBW2_STRAF</name>
<gene>
    <name evidence="1" type="ORF">STAS_32912</name>
</gene>
<proteinExistence type="predicted"/>
<dbReference type="EMBL" id="BKCP01011626">
    <property type="protein sequence ID" value="GER55253.1"/>
    <property type="molecule type" value="Genomic_DNA"/>
</dbReference>
<dbReference type="Proteomes" id="UP000325081">
    <property type="component" value="Unassembled WGS sequence"/>
</dbReference>